<feature type="region of interest" description="Disordered" evidence="1">
    <location>
        <begin position="82"/>
        <end position="116"/>
    </location>
</feature>
<evidence type="ECO:0000313" key="3">
    <source>
        <dbReference type="Proteomes" id="UP000799421"/>
    </source>
</evidence>
<keyword evidence="3" id="KW-1185">Reference proteome</keyword>
<evidence type="ECO:0000256" key="1">
    <source>
        <dbReference type="SAM" id="MobiDB-lite"/>
    </source>
</evidence>
<dbReference type="AlphaFoldDB" id="A0A6A7CBB9"/>
<accession>A0A6A7CBB9</accession>
<sequence length="116" mass="12624">MFRRTRHRALDGRVARTWLAQGSALSILDNPWSTSSGSAHVGFSTPTANPLACYHHVCADCFAQIARATVGHTTIRPGWLAKSKNRDFRNPRQPTARTGSPPCLPALAAGTMRLTQ</sequence>
<organism evidence="2 3">
    <name type="scientific">Piedraia hortae CBS 480.64</name>
    <dbReference type="NCBI Taxonomy" id="1314780"/>
    <lineage>
        <taxon>Eukaryota</taxon>
        <taxon>Fungi</taxon>
        <taxon>Dikarya</taxon>
        <taxon>Ascomycota</taxon>
        <taxon>Pezizomycotina</taxon>
        <taxon>Dothideomycetes</taxon>
        <taxon>Dothideomycetidae</taxon>
        <taxon>Capnodiales</taxon>
        <taxon>Piedraiaceae</taxon>
        <taxon>Piedraia</taxon>
    </lineage>
</organism>
<protein>
    <submittedName>
        <fullName evidence="2">Uncharacterized protein</fullName>
    </submittedName>
</protein>
<name>A0A6A7CBB9_9PEZI</name>
<dbReference type="EMBL" id="MU005957">
    <property type="protein sequence ID" value="KAF2864349.1"/>
    <property type="molecule type" value="Genomic_DNA"/>
</dbReference>
<reference evidence="2" key="1">
    <citation type="journal article" date="2020" name="Stud. Mycol.">
        <title>101 Dothideomycetes genomes: a test case for predicting lifestyles and emergence of pathogens.</title>
        <authorList>
            <person name="Haridas S."/>
            <person name="Albert R."/>
            <person name="Binder M."/>
            <person name="Bloem J."/>
            <person name="Labutti K."/>
            <person name="Salamov A."/>
            <person name="Andreopoulos B."/>
            <person name="Baker S."/>
            <person name="Barry K."/>
            <person name="Bills G."/>
            <person name="Bluhm B."/>
            <person name="Cannon C."/>
            <person name="Castanera R."/>
            <person name="Culley D."/>
            <person name="Daum C."/>
            <person name="Ezra D."/>
            <person name="Gonzalez J."/>
            <person name="Henrissat B."/>
            <person name="Kuo A."/>
            <person name="Liang C."/>
            <person name="Lipzen A."/>
            <person name="Lutzoni F."/>
            <person name="Magnuson J."/>
            <person name="Mondo S."/>
            <person name="Nolan M."/>
            <person name="Ohm R."/>
            <person name="Pangilinan J."/>
            <person name="Park H.-J."/>
            <person name="Ramirez L."/>
            <person name="Alfaro M."/>
            <person name="Sun H."/>
            <person name="Tritt A."/>
            <person name="Yoshinaga Y."/>
            <person name="Zwiers L.-H."/>
            <person name="Turgeon B."/>
            <person name="Goodwin S."/>
            <person name="Spatafora J."/>
            <person name="Crous P."/>
            <person name="Grigoriev I."/>
        </authorList>
    </citation>
    <scope>NUCLEOTIDE SEQUENCE</scope>
    <source>
        <strain evidence="2">CBS 480.64</strain>
    </source>
</reference>
<proteinExistence type="predicted"/>
<gene>
    <name evidence="2" type="ORF">K470DRAFT_254010</name>
</gene>
<dbReference type="Proteomes" id="UP000799421">
    <property type="component" value="Unassembled WGS sequence"/>
</dbReference>
<evidence type="ECO:0000313" key="2">
    <source>
        <dbReference type="EMBL" id="KAF2864349.1"/>
    </source>
</evidence>